<evidence type="ECO:0000259" key="2">
    <source>
        <dbReference type="Pfam" id="PF12770"/>
    </source>
</evidence>
<accession>A0A5B0BGE5</accession>
<feature type="compositionally biased region" description="Pro residues" evidence="1">
    <location>
        <begin position="443"/>
        <end position="463"/>
    </location>
</feature>
<protein>
    <submittedName>
        <fullName evidence="3">CHAT domain-containing protein</fullName>
    </submittedName>
</protein>
<feature type="domain" description="CHAT" evidence="2">
    <location>
        <begin position="973"/>
        <end position="1258"/>
    </location>
</feature>
<evidence type="ECO:0000313" key="4">
    <source>
        <dbReference type="Proteomes" id="UP000324965"/>
    </source>
</evidence>
<gene>
    <name evidence="3" type="ORF">FGF04_08055</name>
</gene>
<organism evidence="3 4">
    <name type="scientific">Streptomyces apricus</name>
    <dbReference type="NCBI Taxonomy" id="1828112"/>
    <lineage>
        <taxon>Bacteria</taxon>
        <taxon>Bacillati</taxon>
        <taxon>Actinomycetota</taxon>
        <taxon>Actinomycetes</taxon>
        <taxon>Kitasatosporales</taxon>
        <taxon>Streptomycetaceae</taxon>
        <taxon>Streptomyces</taxon>
    </lineage>
</organism>
<feature type="region of interest" description="Disordered" evidence="1">
    <location>
        <begin position="398"/>
        <end position="477"/>
    </location>
</feature>
<evidence type="ECO:0000256" key="1">
    <source>
        <dbReference type="SAM" id="MobiDB-lite"/>
    </source>
</evidence>
<dbReference type="Proteomes" id="UP000324965">
    <property type="component" value="Unassembled WGS sequence"/>
</dbReference>
<dbReference type="AlphaFoldDB" id="A0A5B0BGE5"/>
<sequence>MPDIAVVVDRMLARFDVSRSPGVDRALACTNGDPGSWLVPTAGLLRASWNGEGKGAAAAAAALMGLALDTAAHDHPERARWTLHLWLAEHTLSALYGDYRLSQEVRHRLAAQTQRRAADDPVAVAATYPDLPPPRHFEAVPPIEREAERLVAGLPQDDLSRATLLNRLAQAAYQRYESGNTAALTDAWARARAALTAVTPDHIDAAAVGRTAAYAGVAWFRLHLQDRSAVEITVRAGRLAVDAVERARGHGAPYDRYEAAIGHFVLATALMSASADHLNLATVDEAIAHLEAFRTEGPPDDRGMYNVNMASMLGARGFLAWSPEDVTRSDELWAALERDLPDGHPMLPHIAHKREAATKMIGLMRTVPFNMSRLVGAVKPLFGDVLTELPPLQLDVPLAPPGYTSPGTGAQPGTAGYAGGRGFPDAAAQRSASAAPMSAAEPVWPPGPDAVPDPGPHPGPGPVDEPHRPSAPSLVDLPPDAAAAWRSMVASDGTPLDPRLLALAEKQLRARLAQPGPDDGRGWTASVLVHILVAGYTLRNDPTDLERAIRSGDEVLADLPRTSAHYIDLLSTVEGYRHSYGVLRQHSETVERAVSALLWAREHLPEGSLPWLGVSIPYAHALSDLSGLLRDPVRSAEAVRIMQDVSRWLEGLPEEAAVVGAEPVRARLRSAFDQVHRAVLTTDAYVRADDDAFTTAEDQWDPASEQLLPPTARFENARLALGRAMESRRWDRAADAAAVALEVLPLLTSRALDRDDRQEALRIAMLGRRYIMAAPQQGAAGLPDQITGTSLGRTGCAVAIAAGRTEQAMTLLEQGRAVLMSQDLEARTDVSHLAEVLPEEATRFAAVSERMLRAESGSAGEESARVREQHAVAKEWERLLTDIRAHPAFKRFLLPPTEQQLLEEAAQGPIVMINIDPLRCDALVATRQGVRHVPLDVTEGRLADTAQEFLDAVGTDRDSPQEQEQAREVIFGTLEWLWDTVAEPVLDAAGLTAPLPQDTPRQAVPRLWWSASGPLAHLPLHAAGYQRKSQLAERRSVLDRVASSYTPSVRALRHARQAAARGRAGGSYLAVAQPTGGGKGAGASAREVASVAQVLTGLRTLDGPDATPARVLAELPAAALVHFACHGVSDAENPAASRLSLTGGPLSVAEISRQRLPHAQLAMLLACHTARTDRLPDEAIHLASAFQVAGYPQVIGALWEAADPASARLTDQFYCSVRGYGSGVDVRHASRALHEIVHGLRTRYAKSPAVWAPYVHTGC</sequence>
<feature type="compositionally biased region" description="Low complexity" evidence="1">
    <location>
        <begin position="426"/>
        <end position="442"/>
    </location>
</feature>
<dbReference type="InterPro" id="IPR024983">
    <property type="entry name" value="CHAT_dom"/>
</dbReference>
<dbReference type="EMBL" id="VDFC01000023">
    <property type="protein sequence ID" value="KAA0940807.1"/>
    <property type="molecule type" value="Genomic_DNA"/>
</dbReference>
<dbReference type="OrthoDB" id="3206999at2"/>
<proteinExistence type="predicted"/>
<keyword evidence="4" id="KW-1185">Reference proteome</keyword>
<reference evidence="3 4" key="1">
    <citation type="submission" date="2019-05" db="EMBL/GenBank/DDBJ databases">
        <authorList>
            <person name="Hariharan J."/>
            <person name="Choudoir M.J."/>
            <person name="Diebold P."/>
            <person name="Panke-Buisse K."/>
            <person name="Buckley D.H."/>
        </authorList>
    </citation>
    <scope>NUCLEOTIDE SEQUENCE [LARGE SCALE GENOMIC DNA]</scope>
    <source>
        <strain evidence="3 4">SUN51</strain>
    </source>
</reference>
<dbReference type="Pfam" id="PF12770">
    <property type="entry name" value="CHAT"/>
    <property type="match status" value="1"/>
</dbReference>
<dbReference type="RefSeq" id="WP_149510547.1">
    <property type="nucleotide sequence ID" value="NZ_VDFC01000023.1"/>
</dbReference>
<comment type="caution">
    <text evidence="3">The sequence shown here is derived from an EMBL/GenBank/DDBJ whole genome shotgun (WGS) entry which is preliminary data.</text>
</comment>
<name>A0A5B0BGE5_9ACTN</name>
<evidence type="ECO:0000313" key="3">
    <source>
        <dbReference type="EMBL" id="KAA0940807.1"/>
    </source>
</evidence>